<dbReference type="EMBL" id="SUNJ01014118">
    <property type="protein sequence ID" value="TPP56748.1"/>
    <property type="molecule type" value="Genomic_DNA"/>
</dbReference>
<keyword evidence="2" id="KW-1185">Reference proteome</keyword>
<organism evidence="1 2">
    <name type="scientific">Fasciola gigantica</name>
    <name type="common">Giant liver fluke</name>
    <dbReference type="NCBI Taxonomy" id="46835"/>
    <lineage>
        <taxon>Eukaryota</taxon>
        <taxon>Metazoa</taxon>
        <taxon>Spiralia</taxon>
        <taxon>Lophotrochozoa</taxon>
        <taxon>Platyhelminthes</taxon>
        <taxon>Trematoda</taxon>
        <taxon>Digenea</taxon>
        <taxon>Plagiorchiida</taxon>
        <taxon>Echinostomata</taxon>
        <taxon>Echinostomatoidea</taxon>
        <taxon>Fasciolidae</taxon>
        <taxon>Fasciola</taxon>
    </lineage>
</organism>
<dbReference type="Proteomes" id="UP000316759">
    <property type="component" value="Unassembled WGS sequence"/>
</dbReference>
<dbReference type="AlphaFoldDB" id="A0A504YDP1"/>
<sequence>MSRQVQLLSVHPNVVKYSVICNDLGRGIHSFPSKLWNNWTGMRMLSLQW</sequence>
<evidence type="ECO:0000313" key="1">
    <source>
        <dbReference type="EMBL" id="TPP56748.1"/>
    </source>
</evidence>
<name>A0A504YDP1_FASGI</name>
<evidence type="ECO:0000313" key="2">
    <source>
        <dbReference type="Proteomes" id="UP000316759"/>
    </source>
</evidence>
<protein>
    <submittedName>
        <fullName evidence="1">Uncharacterized protein</fullName>
    </submittedName>
</protein>
<comment type="caution">
    <text evidence="1">The sequence shown here is derived from an EMBL/GenBank/DDBJ whole genome shotgun (WGS) entry which is preliminary data.</text>
</comment>
<proteinExistence type="predicted"/>
<reference evidence="1 2" key="1">
    <citation type="submission" date="2019-04" db="EMBL/GenBank/DDBJ databases">
        <title>Annotation for the trematode Fasciola gigantica.</title>
        <authorList>
            <person name="Choi Y.-J."/>
        </authorList>
    </citation>
    <scope>NUCLEOTIDE SEQUENCE [LARGE SCALE GENOMIC DNA]</scope>
    <source>
        <strain evidence="1">Uganda_cow_1</strain>
    </source>
</reference>
<gene>
    <name evidence="1" type="ORF">FGIG_05405</name>
</gene>
<accession>A0A504YDP1</accession>